<dbReference type="InterPro" id="IPR026870">
    <property type="entry name" value="Zinc_ribbon_dom"/>
</dbReference>
<evidence type="ECO:0000313" key="4">
    <source>
        <dbReference type="Proteomes" id="UP000184310"/>
    </source>
</evidence>
<name>A0A1M6D5A8_9CLOT</name>
<evidence type="ECO:0000256" key="1">
    <source>
        <dbReference type="SAM" id="MobiDB-lite"/>
    </source>
</evidence>
<keyword evidence="4" id="KW-1185">Reference proteome</keyword>
<protein>
    <submittedName>
        <fullName evidence="3">Zinc-ribbon domain-containing protein</fullName>
    </submittedName>
</protein>
<evidence type="ECO:0000313" key="3">
    <source>
        <dbReference type="EMBL" id="SHI68389.1"/>
    </source>
</evidence>
<evidence type="ECO:0000259" key="2">
    <source>
        <dbReference type="Pfam" id="PF13240"/>
    </source>
</evidence>
<sequence>MSFSSRSSGSSNRNHYRNGNNGSKHYQKKGLLGNLFDMIGSRSYSSRNKNNYRKQYNNTPMYNEPIAPQGTISCSKCRAQIPAGSKFCLQCGQKVRDILCCRINNGTKSIFGKVVRA</sequence>
<accession>A0A1M6D5A8</accession>
<feature type="domain" description="Zinc-ribbon" evidence="2">
    <location>
        <begin position="74"/>
        <end position="95"/>
    </location>
</feature>
<dbReference type="Pfam" id="PF13240">
    <property type="entry name" value="Zn_Ribbon_1"/>
    <property type="match status" value="1"/>
</dbReference>
<dbReference type="RefSeq" id="WP_072985210.1">
    <property type="nucleotide sequence ID" value="NZ_FQZB01000004.1"/>
</dbReference>
<dbReference type="OrthoDB" id="9788304at2"/>
<dbReference type="STRING" id="1121302.SAMN02745163_00637"/>
<proteinExistence type="predicted"/>
<dbReference type="AlphaFoldDB" id="A0A1M6D5A8"/>
<dbReference type="Proteomes" id="UP000184310">
    <property type="component" value="Unassembled WGS sequence"/>
</dbReference>
<feature type="compositionally biased region" description="Low complexity" evidence="1">
    <location>
        <begin position="1"/>
        <end position="23"/>
    </location>
</feature>
<dbReference type="EMBL" id="FQZB01000004">
    <property type="protein sequence ID" value="SHI68389.1"/>
    <property type="molecule type" value="Genomic_DNA"/>
</dbReference>
<organism evidence="3 4">
    <name type="scientific">Clostridium cavendishii DSM 21758</name>
    <dbReference type="NCBI Taxonomy" id="1121302"/>
    <lineage>
        <taxon>Bacteria</taxon>
        <taxon>Bacillati</taxon>
        <taxon>Bacillota</taxon>
        <taxon>Clostridia</taxon>
        <taxon>Eubacteriales</taxon>
        <taxon>Clostridiaceae</taxon>
        <taxon>Clostridium</taxon>
    </lineage>
</organism>
<gene>
    <name evidence="3" type="ORF">SAMN02745163_00637</name>
</gene>
<feature type="region of interest" description="Disordered" evidence="1">
    <location>
        <begin position="1"/>
        <end position="28"/>
    </location>
</feature>
<reference evidence="3 4" key="1">
    <citation type="submission" date="2016-11" db="EMBL/GenBank/DDBJ databases">
        <authorList>
            <person name="Jaros S."/>
            <person name="Januszkiewicz K."/>
            <person name="Wedrychowicz H."/>
        </authorList>
    </citation>
    <scope>NUCLEOTIDE SEQUENCE [LARGE SCALE GENOMIC DNA]</scope>
    <source>
        <strain evidence="3 4">DSM 21758</strain>
    </source>
</reference>